<comment type="caution">
    <text evidence="1">The sequence shown here is derived from an EMBL/GenBank/DDBJ whole genome shotgun (WGS) entry which is preliminary data.</text>
</comment>
<evidence type="ECO:0000313" key="2">
    <source>
        <dbReference type="Proteomes" id="UP000838324"/>
    </source>
</evidence>
<evidence type="ECO:0000313" key="1">
    <source>
        <dbReference type="EMBL" id="CAH1209484.1"/>
    </source>
</evidence>
<keyword evidence="2" id="KW-1185">Reference proteome</keyword>
<dbReference type="EMBL" id="CAKMMG010000004">
    <property type="protein sequence ID" value="CAH1209484.1"/>
    <property type="molecule type" value="Genomic_DNA"/>
</dbReference>
<gene>
    <name evidence="1" type="ORF">PAECIP111892_03225</name>
</gene>
<dbReference type="RefSeq" id="WP_236334858.1">
    <property type="nucleotide sequence ID" value="NZ_CAKMMG010000004.1"/>
</dbReference>
<dbReference type="Proteomes" id="UP000838324">
    <property type="component" value="Unassembled WGS sequence"/>
</dbReference>
<reference evidence="1" key="1">
    <citation type="submission" date="2022-01" db="EMBL/GenBank/DDBJ databases">
        <authorList>
            <person name="Criscuolo A."/>
        </authorList>
    </citation>
    <scope>NUCLEOTIDE SEQUENCE</scope>
    <source>
        <strain evidence="1">CIP111892</strain>
    </source>
</reference>
<sequence>MSNVLISEWSTVIRSAPSVPASLTCRETLRVMFQHPESKCIVVCNEVDEPVGLLMCERFFLKATGRLGADHFYRESITRLMIRNPLIADLSAPAVSVLAEATNRPEMMKNDCIIITSQGKLAGVVYPSDMMESPLEQGIR</sequence>
<name>A0ABN8GQM9_9BACL</name>
<organism evidence="1 2">
    <name type="scientific">Paenibacillus auburnensis</name>
    <dbReference type="NCBI Taxonomy" id="2905649"/>
    <lineage>
        <taxon>Bacteria</taxon>
        <taxon>Bacillati</taxon>
        <taxon>Bacillota</taxon>
        <taxon>Bacilli</taxon>
        <taxon>Bacillales</taxon>
        <taxon>Paenibacillaceae</taxon>
        <taxon>Paenibacillus</taxon>
    </lineage>
</organism>
<evidence type="ECO:0008006" key="3">
    <source>
        <dbReference type="Google" id="ProtNLM"/>
    </source>
</evidence>
<dbReference type="Gene3D" id="3.10.580.10">
    <property type="entry name" value="CBS-domain"/>
    <property type="match status" value="1"/>
</dbReference>
<dbReference type="InterPro" id="IPR046342">
    <property type="entry name" value="CBS_dom_sf"/>
</dbReference>
<accession>A0ABN8GQM9</accession>
<dbReference type="SUPFAM" id="SSF54631">
    <property type="entry name" value="CBS-domain pair"/>
    <property type="match status" value="1"/>
</dbReference>
<protein>
    <recommendedName>
        <fullName evidence="3">CBS domain-containing protein</fullName>
    </recommendedName>
</protein>
<proteinExistence type="predicted"/>